<evidence type="ECO:0000256" key="1">
    <source>
        <dbReference type="SAM" id="MobiDB-lite"/>
    </source>
</evidence>
<protein>
    <submittedName>
        <fullName evidence="3">Uncharacterized protein</fullName>
    </submittedName>
</protein>
<reference evidence="3" key="1">
    <citation type="submission" date="2020-12" db="UniProtKB">
        <authorList>
            <consortium name="WormBaseParasite"/>
        </authorList>
    </citation>
    <scope>IDENTIFICATION</scope>
    <source>
        <strain evidence="3">MHco3</strain>
    </source>
</reference>
<keyword evidence="2" id="KW-1185">Reference proteome</keyword>
<dbReference type="WBParaSite" id="HCON_00177130-00001">
    <property type="protein sequence ID" value="HCON_00177130-00001"/>
    <property type="gene ID" value="HCON_00177130"/>
</dbReference>
<organism evidence="2 3">
    <name type="scientific">Haemonchus contortus</name>
    <name type="common">Barber pole worm</name>
    <dbReference type="NCBI Taxonomy" id="6289"/>
    <lineage>
        <taxon>Eukaryota</taxon>
        <taxon>Metazoa</taxon>
        <taxon>Ecdysozoa</taxon>
        <taxon>Nematoda</taxon>
        <taxon>Chromadorea</taxon>
        <taxon>Rhabditida</taxon>
        <taxon>Rhabditina</taxon>
        <taxon>Rhabditomorpha</taxon>
        <taxon>Strongyloidea</taxon>
        <taxon>Trichostrongylidae</taxon>
        <taxon>Haemonchus</taxon>
    </lineage>
</organism>
<evidence type="ECO:0000313" key="2">
    <source>
        <dbReference type="Proteomes" id="UP000025227"/>
    </source>
</evidence>
<accession>A0A7I4Z3S4</accession>
<dbReference type="AlphaFoldDB" id="A0A7I4Z3S4"/>
<sequence length="70" mass="7848">MCAYSLQYISSFEDEDDDETSGYGHPSKYPRSAGVEAQGTHDNSCTGWFCMYCAFRGSLNRGESEFGERL</sequence>
<proteinExistence type="predicted"/>
<evidence type="ECO:0000313" key="3">
    <source>
        <dbReference type="WBParaSite" id="HCON_00177130-00001"/>
    </source>
</evidence>
<dbReference type="Proteomes" id="UP000025227">
    <property type="component" value="Unplaced"/>
</dbReference>
<name>A0A7I4Z3S4_HAECO</name>
<feature type="region of interest" description="Disordered" evidence="1">
    <location>
        <begin position="13"/>
        <end position="36"/>
    </location>
</feature>